<reference evidence="1" key="1">
    <citation type="journal article" date="2014" name="Front. Microbiol.">
        <title>High frequency of phylogenetically diverse reductive dehalogenase-homologous genes in deep subseafloor sedimentary metagenomes.</title>
        <authorList>
            <person name="Kawai M."/>
            <person name="Futagami T."/>
            <person name="Toyoda A."/>
            <person name="Takaki Y."/>
            <person name="Nishi S."/>
            <person name="Hori S."/>
            <person name="Arai W."/>
            <person name="Tsubouchi T."/>
            <person name="Morono Y."/>
            <person name="Uchiyama I."/>
            <person name="Ito T."/>
            <person name="Fujiyama A."/>
            <person name="Inagaki F."/>
            <person name="Takami H."/>
        </authorList>
    </citation>
    <scope>NUCLEOTIDE SEQUENCE</scope>
    <source>
        <strain evidence="1">Expedition CK06-06</strain>
    </source>
</reference>
<dbReference type="EMBL" id="BARW01040577">
    <property type="protein sequence ID" value="GAJ18965.1"/>
    <property type="molecule type" value="Genomic_DNA"/>
</dbReference>
<evidence type="ECO:0000313" key="1">
    <source>
        <dbReference type="EMBL" id="GAJ18965.1"/>
    </source>
</evidence>
<comment type="caution">
    <text evidence="1">The sequence shown here is derived from an EMBL/GenBank/DDBJ whole genome shotgun (WGS) entry which is preliminary data.</text>
</comment>
<gene>
    <name evidence="1" type="ORF">S12H4_61236</name>
</gene>
<accession>X1VZS5</accession>
<name>X1VZS5_9ZZZZ</name>
<protein>
    <recommendedName>
        <fullName evidence="2">Signal peptidase II</fullName>
    </recommendedName>
</protein>
<organism evidence="1">
    <name type="scientific">marine sediment metagenome</name>
    <dbReference type="NCBI Taxonomy" id="412755"/>
    <lineage>
        <taxon>unclassified sequences</taxon>
        <taxon>metagenomes</taxon>
        <taxon>ecological metagenomes</taxon>
    </lineage>
</organism>
<dbReference type="AlphaFoldDB" id="X1VZS5"/>
<evidence type="ECO:0008006" key="2">
    <source>
        <dbReference type="Google" id="ProtNLM"/>
    </source>
</evidence>
<proteinExistence type="predicted"/>
<feature type="non-terminal residue" evidence="1">
    <location>
        <position position="55"/>
    </location>
</feature>
<sequence length="55" mass="6408">MQKVKSLQGKWWNVAFFFTTALLLVAADQLSKLWIRSNLDVGESLFEVGFFRLTR</sequence>